<evidence type="ECO:0000256" key="1">
    <source>
        <dbReference type="ARBA" id="ARBA00004651"/>
    </source>
</evidence>
<dbReference type="PRINTS" id="PR01035">
    <property type="entry name" value="TCRTETA"/>
</dbReference>
<dbReference type="InterPro" id="IPR011701">
    <property type="entry name" value="MFS"/>
</dbReference>
<dbReference type="PROSITE" id="PS50850">
    <property type="entry name" value="MFS"/>
    <property type="match status" value="1"/>
</dbReference>
<evidence type="ECO:0000313" key="9">
    <source>
        <dbReference type="Proteomes" id="UP000006851"/>
    </source>
</evidence>
<dbReference type="Proteomes" id="UP000006851">
    <property type="component" value="Chromosome"/>
</dbReference>
<feature type="domain" description="Major facilitator superfamily (MFS) profile" evidence="7">
    <location>
        <begin position="22"/>
        <end position="401"/>
    </location>
</feature>
<feature type="transmembrane region" description="Helical" evidence="6">
    <location>
        <begin position="377"/>
        <end position="397"/>
    </location>
</feature>
<dbReference type="Pfam" id="PF07690">
    <property type="entry name" value="MFS_1"/>
    <property type="match status" value="1"/>
</dbReference>
<dbReference type="GO" id="GO:0022857">
    <property type="term" value="F:transmembrane transporter activity"/>
    <property type="evidence" value="ECO:0007669"/>
    <property type="project" value="InterPro"/>
</dbReference>
<evidence type="ECO:0000313" key="8">
    <source>
        <dbReference type="EMBL" id="AEB06371.1"/>
    </source>
</evidence>
<feature type="transmembrane region" description="Helical" evidence="6">
    <location>
        <begin position="180"/>
        <end position="199"/>
    </location>
</feature>
<evidence type="ECO:0000256" key="6">
    <source>
        <dbReference type="SAM" id="Phobius"/>
    </source>
</evidence>
<reference evidence="9" key="1">
    <citation type="journal article" date="2013" name="Stand. Genomic Sci.">
        <title>Complete genome sequence of Coriobacterium glomerans type strain (PW2(T)) from the midgut of Pyrrhocoris apterus L. (red soldier bug).</title>
        <authorList>
            <person name="Stackebrandt E."/>
            <person name="Zeytun A."/>
            <person name="Lapidus A."/>
            <person name="Nolan M."/>
            <person name="Lucas S."/>
            <person name="Hammon N."/>
            <person name="Deshpande S."/>
            <person name="Cheng J.F."/>
            <person name="Tapia R."/>
            <person name="Goodwin L.A."/>
            <person name="Pitluck S."/>
            <person name="Liolios K."/>
            <person name="Pagani I."/>
            <person name="Ivanova N."/>
            <person name="Mavromatis K."/>
            <person name="Mikhailova N."/>
            <person name="Huntemann M."/>
            <person name="Pati A."/>
            <person name="Chen A."/>
            <person name="Palaniappan K."/>
            <person name="Chang Y.J."/>
            <person name="Land M."/>
            <person name="Hauser L."/>
            <person name="Rohde M."/>
            <person name="Pukall R."/>
            <person name="Goker M."/>
            <person name="Detter J.C."/>
            <person name="Woyke T."/>
            <person name="Bristow J."/>
            <person name="Eisen J.A."/>
            <person name="Markowitz V."/>
            <person name="Hugenholtz P."/>
            <person name="Kyrpides N.C."/>
            <person name="Klenk H.P."/>
        </authorList>
    </citation>
    <scope>NUCLEOTIDE SEQUENCE</scope>
    <source>
        <strain evidence="9">ATCC 49209 / DSM 20642 / JCM 10262 / PW2</strain>
    </source>
</reference>
<feature type="transmembrane region" description="Helical" evidence="6">
    <location>
        <begin position="285"/>
        <end position="304"/>
    </location>
</feature>
<keyword evidence="5 6" id="KW-0472">Membrane</keyword>
<comment type="subcellular location">
    <subcellularLocation>
        <location evidence="1">Cell membrane</location>
        <topology evidence="1">Multi-pass membrane protein</topology>
    </subcellularLocation>
</comment>
<dbReference type="SUPFAM" id="SSF103473">
    <property type="entry name" value="MFS general substrate transporter"/>
    <property type="match status" value="1"/>
</dbReference>
<dbReference type="STRING" id="700015.Corgl_0245"/>
<feature type="transmembrane region" description="Helical" evidence="6">
    <location>
        <begin position="353"/>
        <end position="371"/>
    </location>
</feature>
<dbReference type="PANTHER" id="PTHR43124:SF3">
    <property type="entry name" value="CHLORAMPHENICOL EFFLUX PUMP RV0191"/>
    <property type="match status" value="1"/>
</dbReference>
<feature type="transmembrane region" description="Helical" evidence="6">
    <location>
        <begin position="61"/>
        <end position="79"/>
    </location>
</feature>
<dbReference type="HOGENOM" id="CLU_001265_61_5_11"/>
<keyword evidence="2" id="KW-1003">Cell membrane</keyword>
<name>F2N732_CORGP</name>
<dbReference type="GO" id="GO:0005886">
    <property type="term" value="C:plasma membrane"/>
    <property type="evidence" value="ECO:0007669"/>
    <property type="project" value="UniProtKB-SubCell"/>
</dbReference>
<evidence type="ECO:0000256" key="5">
    <source>
        <dbReference type="ARBA" id="ARBA00023136"/>
    </source>
</evidence>
<dbReference type="InterPro" id="IPR050189">
    <property type="entry name" value="MFS_Efflux_Transporters"/>
</dbReference>
<feature type="transmembrane region" description="Helical" evidence="6">
    <location>
        <begin position="220"/>
        <end position="241"/>
    </location>
</feature>
<dbReference type="CDD" id="cd17324">
    <property type="entry name" value="MFS_NepI_like"/>
    <property type="match status" value="1"/>
</dbReference>
<proteinExistence type="predicted"/>
<feature type="transmembrane region" description="Helical" evidence="6">
    <location>
        <begin position="21"/>
        <end position="41"/>
    </location>
</feature>
<dbReference type="InterPro" id="IPR036259">
    <property type="entry name" value="MFS_trans_sf"/>
</dbReference>
<feature type="transmembrane region" description="Helical" evidence="6">
    <location>
        <begin position="310"/>
        <end position="332"/>
    </location>
</feature>
<organism evidence="8 9">
    <name type="scientific">Coriobacterium glomerans (strain ATCC 49209 / DSM 20642 / JCM 10262 / PW2)</name>
    <dbReference type="NCBI Taxonomy" id="700015"/>
    <lineage>
        <taxon>Bacteria</taxon>
        <taxon>Bacillati</taxon>
        <taxon>Actinomycetota</taxon>
        <taxon>Coriobacteriia</taxon>
        <taxon>Coriobacteriales</taxon>
        <taxon>Coriobacteriaceae</taxon>
        <taxon>Coriobacterium</taxon>
    </lineage>
</organism>
<dbReference type="EMBL" id="CP002628">
    <property type="protein sequence ID" value="AEB06371.1"/>
    <property type="molecule type" value="Genomic_DNA"/>
</dbReference>
<dbReference type="KEGG" id="cgo:Corgl_0245"/>
<evidence type="ECO:0000256" key="4">
    <source>
        <dbReference type="ARBA" id="ARBA00022989"/>
    </source>
</evidence>
<evidence type="ECO:0000259" key="7">
    <source>
        <dbReference type="PROSITE" id="PS50850"/>
    </source>
</evidence>
<dbReference type="eggNOG" id="COG2814">
    <property type="taxonomic scope" value="Bacteria"/>
</dbReference>
<feature type="transmembrane region" description="Helical" evidence="6">
    <location>
        <begin position="253"/>
        <end position="273"/>
    </location>
</feature>
<dbReference type="Gene3D" id="1.20.1250.20">
    <property type="entry name" value="MFS general substrate transporter like domains"/>
    <property type="match status" value="2"/>
</dbReference>
<dbReference type="PANTHER" id="PTHR43124">
    <property type="entry name" value="PURINE EFFLUX PUMP PBUE"/>
    <property type="match status" value="1"/>
</dbReference>
<dbReference type="InterPro" id="IPR020846">
    <property type="entry name" value="MFS_dom"/>
</dbReference>
<keyword evidence="3 6" id="KW-0812">Transmembrane</keyword>
<evidence type="ECO:0000256" key="3">
    <source>
        <dbReference type="ARBA" id="ARBA00022692"/>
    </source>
</evidence>
<dbReference type="AlphaFoldDB" id="F2N732"/>
<dbReference type="InterPro" id="IPR001958">
    <property type="entry name" value="Tet-R_TetA/multi-R_MdtG-like"/>
</dbReference>
<feature type="transmembrane region" description="Helical" evidence="6">
    <location>
        <begin position="86"/>
        <end position="105"/>
    </location>
</feature>
<keyword evidence="4 6" id="KW-1133">Transmembrane helix</keyword>
<dbReference type="OrthoDB" id="9814237at2"/>
<feature type="transmembrane region" description="Helical" evidence="6">
    <location>
        <begin position="111"/>
        <end position="134"/>
    </location>
</feature>
<evidence type="ECO:0000256" key="2">
    <source>
        <dbReference type="ARBA" id="ARBA00022475"/>
    </source>
</evidence>
<feature type="transmembrane region" description="Helical" evidence="6">
    <location>
        <begin position="146"/>
        <end position="168"/>
    </location>
</feature>
<sequence>MTPRDTRDDGNLTATDSWTKVRIALLVALAFVLGSSEFVVIGIEPQIATAFSVTLDRAGELVSVFALAYAICTPVLALTTGRFRRFPLLVSYTVIFCAANLVAWFAPTFTILMIARIALGAVSGALLAQSVTYIPELVSVKRVSPTVAIVYAAFAVAMIAATAGGKLIGDALGWHMTMAAAFWMAVIVCAAVVCALPRAGATDEPATVSDQLCLLRDPRALSCVAIFVFGIGSVYVLYAYVTPYLEDVLGMSSLATSTALMGYGLVCIASNLLSGWIDARFGMRALVPSFLIQAALLFALYAVGGLTAPALAIIMAIGLSMYAVSVPCVSMFMSIARTDYPRALTLSASLEPTSFNIGIAFGTAVGGAVVAGPGMRFIGIVGSGFSLIACALVIWTIRLAHRHRTQVSVQR</sequence>
<protein>
    <submittedName>
        <fullName evidence="8">Major facilitator superfamily MFS_1</fullName>
    </submittedName>
</protein>
<accession>F2N732</accession>
<keyword evidence="9" id="KW-1185">Reference proteome</keyword>
<gene>
    <name evidence="8" type="ordered locus">Corgl_0245</name>
</gene>